<feature type="region of interest" description="Disordered" evidence="1">
    <location>
        <begin position="278"/>
        <end position="300"/>
    </location>
</feature>
<feature type="region of interest" description="Disordered" evidence="1">
    <location>
        <begin position="446"/>
        <end position="492"/>
    </location>
</feature>
<name>A0A5C3N125_9AGAM</name>
<dbReference type="Proteomes" id="UP000305948">
    <property type="component" value="Unassembled WGS sequence"/>
</dbReference>
<feature type="region of interest" description="Disordered" evidence="1">
    <location>
        <begin position="398"/>
        <end position="430"/>
    </location>
</feature>
<dbReference type="EMBL" id="ML213511">
    <property type="protein sequence ID" value="TFK51449.1"/>
    <property type="molecule type" value="Genomic_DNA"/>
</dbReference>
<evidence type="ECO:0000256" key="1">
    <source>
        <dbReference type="SAM" id="MobiDB-lite"/>
    </source>
</evidence>
<protein>
    <submittedName>
        <fullName evidence="2">Uncharacterized protein</fullName>
    </submittedName>
</protein>
<proteinExistence type="predicted"/>
<dbReference type="OrthoDB" id="3308357at2759"/>
<evidence type="ECO:0000313" key="3">
    <source>
        <dbReference type="Proteomes" id="UP000305948"/>
    </source>
</evidence>
<evidence type="ECO:0000313" key="2">
    <source>
        <dbReference type="EMBL" id="TFK51449.1"/>
    </source>
</evidence>
<feature type="compositionally biased region" description="Low complexity" evidence="1">
    <location>
        <begin position="399"/>
        <end position="430"/>
    </location>
</feature>
<reference evidence="2 3" key="1">
    <citation type="journal article" date="2019" name="Nat. Ecol. Evol.">
        <title>Megaphylogeny resolves global patterns of mushroom evolution.</title>
        <authorList>
            <person name="Varga T."/>
            <person name="Krizsan K."/>
            <person name="Foldi C."/>
            <person name="Dima B."/>
            <person name="Sanchez-Garcia M."/>
            <person name="Sanchez-Ramirez S."/>
            <person name="Szollosi G.J."/>
            <person name="Szarkandi J.G."/>
            <person name="Papp V."/>
            <person name="Albert L."/>
            <person name="Andreopoulos W."/>
            <person name="Angelini C."/>
            <person name="Antonin V."/>
            <person name="Barry K.W."/>
            <person name="Bougher N.L."/>
            <person name="Buchanan P."/>
            <person name="Buyck B."/>
            <person name="Bense V."/>
            <person name="Catcheside P."/>
            <person name="Chovatia M."/>
            <person name="Cooper J."/>
            <person name="Damon W."/>
            <person name="Desjardin D."/>
            <person name="Finy P."/>
            <person name="Geml J."/>
            <person name="Haridas S."/>
            <person name="Hughes K."/>
            <person name="Justo A."/>
            <person name="Karasinski D."/>
            <person name="Kautmanova I."/>
            <person name="Kiss B."/>
            <person name="Kocsube S."/>
            <person name="Kotiranta H."/>
            <person name="LaButti K.M."/>
            <person name="Lechner B.E."/>
            <person name="Liimatainen K."/>
            <person name="Lipzen A."/>
            <person name="Lukacs Z."/>
            <person name="Mihaltcheva S."/>
            <person name="Morgado L.N."/>
            <person name="Niskanen T."/>
            <person name="Noordeloos M.E."/>
            <person name="Ohm R.A."/>
            <person name="Ortiz-Santana B."/>
            <person name="Ovrebo C."/>
            <person name="Racz N."/>
            <person name="Riley R."/>
            <person name="Savchenko A."/>
            <person name="Shiryaev A."/>
            <person name="Soop K."/>
            <person name="Spirin V."/>
            <person name="Szebenyi C."/>
            <person name="Tomsovsky M."/>
            <person name="Tulloss R.E."/>
            <person name="Uehling J."/>
            <person name="Grigoriev I.V."/>
            <person name="Vagvolgyi C."/>
            <person name="Papp T."/>
            <person name="Martin F.M."/>
            <person name="Miettinen O."/>
            <person name="Hibbett D.S."/>
            <person name="Nagy L.G."/>
        </authorList>
    </citation>
    <scope>NUCLEOTIDE SEQUENCE [LARGE SCALE GENOMIC DNA]</scope>
    <source>
        <strain evidence="2 3">OMC1185</strain>
    </source>
</reference>
<feature type="compositionally biased region" description="Basic residues" evidence="1">
    <location>
        <begin position="457"/>
        <end position="466"/>
    </location>
</feature>
<keyword evidence="3" id="KW-1185">Reference proteome</keyword>
<organism evidence="2 3">
    <name type="scientific">Heliocybe sulcata</name>
    <dbReference type="NCBI Taxonomy" id="5364"/>
    <lineage>
        <taxon>Eukaryota</taxon>
        <taxon>Fungi</taxon>
        <taxon>Dikarya</taxon>
        <taxon>Basidiomycota</taxon>
        <taxon>Agaricomycotina</taxon>
        <taxon>Agaricomycetes</taxon>
        <taxon>Gloeophyllales</taxon>
        <taxon>Gloeophyllaceae</taxon>
        <taxon>Heliocybe</taxon>
    </lineage>
</organism>
<dbReference type="STRING" id="5364.A0A5C3N125"/>
<accession>A0A5C3N125</accession>
<sequence length="492" mass="52522">MILLAWILAFSLIGVALVGLAVLFRSPIVAVFGLVSGFAASLWTRLSAVRGIASDASITIWNRNTVASAVPDAGATSMSNRQSVEGDRLLERIKQSAINFLPTVPDSLVTSSNDSPLPAAALPNPVVLTVAEFPIPQQRSLDVYWLPRLIGAFHNHVSDSSADETAYDAVEPGSPATVDVEGQESGLWTYDSITASIGASLIFSDSSSSVFTPAGSELPTLVSQWTAPTAPTSRATVANSDYRASLRTSRRWSYPLSQREMQSRTAVVNSEYQASLKTSRRTSLPVPNRTPDYQHGRSFSMPVHDYSPTVDWTKRKTAEETKKDLLVALGLELPSSSVVQFKDFLTPSASSPATFTPSATVNLPLATPETPVIESHAEDVSVFVEECSLATVASDADKSFSTSTSSGSSTAFDTSDSSVASSSSVTSWSTGNECSIDSIDVPLAPTAALETPMEKSKRAKTTRARRVPPLAMRRFAPPQPAGVFEHGLSRRT</sequence>
<dbReference type="AlphaFoldDB" id="A0A5C3N125"/>
<gene>
    <name evidence="2" type="ORF">OE88DRAFT_1659487</name>
</gene>